<sequence>MISFVSSPFILSLNDYSQKLFLFSYKIKKEWILTISLSLSTSLLLDFNCVGNDDDDDSNRIVDQIL</sequence>
<gene>
    <name evidence="1" type="ORF">DERP_004790</name>
</gene>
<evidence type="ECO:0000313" key="1">
    <source>
        <dbReference type="EMBL" id="KAH9425576.1"/>
    </source>
</evidence>
<protein>
    <submittedName>
        <fullName evidence="1">Uncharacterized protein</fullName>
    </submittedName>
</protein>
<evidence type="ECO:0000313" key="2">
    <source>
        <dbReference type="Proteomes" id="UP000887458"/>
    </source>
</evidence>
<keyword evidence="2" id="KW-1185">Reference proteome</keyword>
<dbReference type="EMBL" id="NJHN03000017">
    <property type="protein sequence ID" value="KAH9425576.1"/>
    <property type="molecule type" value="Genomic_DNA"/>
</dbReference>
<organism evidence="1 2">
    <name type="scientific">Dermatophagoides pteronyssinus</name>
    <name type="common">European house dust mite</name>
    <dbReference type="NCBI Taxonomy" id="6956"/>
    <lineage>
        <taxon>Eukaryota</taxon>
        <taxon>Metazoa</taxon>
        <taxon>Ecdysozoa</taxon>
        <taxon>Arthropoda</taxon>
        <taxon>Chelicerata</taxon>
        <taxon>Arachnida</taxon>
        <taxon>Acari</taxon>
        <taxon>Acariformes</taxon>
        <taxon>Sarcoptiformes</taxon>
        <taxon>Astigmata</taxon>
        <taxon>Psoroptidia</taxon>
        <taxon>Analgoidea</taxon>
        <taxon>Pyroglyphidae</taxon>
        <taxon>Dermatophagoidinae</taxon>
        <taxon>Dermatophagoides</taxon>
    </lineage>
</organism>
<reference evidence="1 2" key="1">
    <citation type="journal article" date="2018" name="J. Allergy Clin. Immunol.">
        <title>High-quality assembly of Dermatophagoides pteronyssinus genome and transcriptome reveals a wide range of novel allergens.</title>
        <authorList>
            <person name="Liu X.Y."/>
            <person name="Yang K.Y."/>
            <person name="Wang M.Q."/>
            <person name="Kwok J.S."/>
            <person name="Zeng X."/>
            <person name="Yang Z."/>
            <person name="Xiao X.J."/>
            <person name="Lau C.P."/>
            <person name="Li Y."/>
            <person name="Huang Z.M."/>
            <person name="Ba J.G."/>
            <person name="Yim A.K."/>
            <person name="Ouyang C.Y."/>
            <person name="Ngai S.M."/>
            <person name="Chan T.F."/>
            <person name="Leung E.L."/>
            <person name="Liu L."/>
            <person name="Liu Z.G."/>
            <person name="Tsui S.K."/>
        </authorList>
    </citation>
    <scope>NUCLEOTIDE SEQUENCE [LARGE SCALE GENOMIC DNA]</scope>
    <source>
        <strain evidence="1">Derp</strain>
    </source>
</reference>
<dbReference type="Proteomes" id="UP000887458">
    <property type="component" value="Unassembled WGS sequence"/>
</dbReference>
<proteinExistence type="predicted"/>
<comment type="caution">
    <text evidence="1">The sequence shown here is derived from an EMBL/GenBank/DDBJ whole genome shotgun (WGS) entry which is preliminary data.</text>
</comment>
<name>A0ABQ8JTE8_DERPT</name>
<reference evidence="1 2" key="2">
    <citation type="journal article" date="2022" name="Mol. Biol. Evol.">
        <title>Comparative Genomics Reveals Insights into the Divergent Evolution of Astigmatic Mites and Household Pest Adaptations.</title>
        <authorList>
            <person name="Xiong Q."/>
            <person name="Wan A.T."/>
            <person name="Liu X."/>
            <person name="Fung C.S."/>
            <person name="Xiao X."/>
            <person name="Malainual N."/>
            <person name="Hou J."/>
            <person name="Wang L."/>
            <person name="Wang M."/>
            <person name="Yang K.Y."/>
            <person name="Cui Y."/>
            <person name="Leung E.L."/>
            <person name="Nong W."/>
            <person name="Shin S.K."/>
            <person name="Au S.W."/>
            <person name="Jeong K.Y."/>
            <person name="Chew F.T."/>
            <person name="Hui J.H."/>
            <person name="Leung T.F."/>
            <person name="Tungtrongchitr A."/>
            <person name="Zhong N."/>
            <person name="Liu Z."/>
            <person name="Tsui S.K."/>
        </authorList>
    </citation>
    <scope>NUCLEOTIDE SEQUENCE [LARGE SCALE GENOMIC DNA]</scope>
    <source>
        <strain evidence="1">Derp</strain>
    </source>
</reference>
<accession>A0ABQ8JTE8</accession>